<reference evidence="3" key="1">
    <citation type="submission" date="2010-08" db="EMBL/GenBank/DDBJ databases">
        <authorList>
            <consortium name="Caenorhabditis japonica Sequencing Consortium"/>
            <person name="Wilson R.K."/>
        </authorList>
    </citation>
    <scope>NUCLEOTIDE SEQUENCE [LARGE SCALE GENOMIC DNA]</scope>
    <source>
        <strain evidence="3">DF5081</strain>
    </source>
</reference>
<accession>A0A8R1EPW9</accession>
<organism evidence="2 3">
    <name type="scientific">Caenorhabditis japonica</name>
    <dbReference type="NCBI Taxonomy" id="281687"/>
    <lineage>
        <taxon>Eukaryota</taxon>
        <taxon>Metazoa</taxon>
        <taxon>Ecdysozoa</taxon>
        <taxon>Nematoda</taxon>
        <taxon>Chromadorea</taxon>
        <taxon>Rhabditida</taxon>
        <taxon>Rhabditina</taxon>
        <taxon>Rhabditomorpha</taxon>
        <taxon>Rhabditoidea</taxon>
        <taxon>Rhabditidae</taxon>
        <taxon>Peloderinae</taxon>
        <taxon>Caenorhabditis</taxon>
    </lineage>
</organism>
<protein>
    <submittedName>
        <fullName evidence="2">Uncharacterized protein</fullName>
    </submittedName>
</protein>
<feature type="compositionally biased region" description="Basic residues" evidence="1">
    <location>
        <begin position="98"/>
        <end position="113"/>
    </location>
</feature>
<feature type="region of interest" description="Disordered" evidence="1">
    <location>
        <begin position="80"/>
        <end position="113"/>
    </location>
</feature>
<keyword evidence="3" id="KW-1185">Reference proteome</keyword>
<evidence type="ECO:0000313" key="3">
    <source>
        <dbReference type="Proteomes" id="UP000005237"/>
    </source>
</evidence>
<dbReference type="Proteomes" id="UP000005237">
    <property type="component" value="Unassembled WGS sequence"/>
</dbReference>
<dbReference type="EnsemblMetazoa" id="CJA39388.1">
    <property type="protein sequence ID" value="CJA39388.1"/>
    <property type="gene ID" value="WBGene00215235"/>
</dbReference>
<proteinExistence type="predicted"/>
<evidence type="ECO:0000256" key="1">
    <source>
        <dbReference type="SAM" id="MobiDB-lite"/>
    </source>
</evidence>
<evidence type="ECO:0000313" key="2">
    <source>
        <dbReference type="EnsemblMetazoa" id="CJA39388.1"/>
    </source>
</evidence>
<dbReference type="AlphaFoldDB" id="A0A8R1EPW9"/>
<reference evidence="2" key="2">
    <citation type="submission" date="2022-06" db="UniProtKB">
        <authorList>
            <consortium name="EnsemblMetazoa"/>
        </authorList>
    </citation>
    <scope>IDENTIFICATION</scope>
    <source>
        <strain evidence="2">DF5081</strain>
    </source>
</reference>
<sequence length="113" mass="12619">MWVSTKDRRPDMCDLRGADAILAQHALCSSAIFINASPSSSYHRIVPTQRHVLSARYHRHQSRRAHYSLSPKLSQASYRSSAAYSTSNGSLGNDPKKPTSHRLMIRGGRSKII</sequence>
<name>A0A8R1EPW9_CAEJA</name>